<dbReference type="InterPro" id="IPR035906">
    <property type="entry name" value="MetI-like_sf"/>
</dbReference>
<comment type="similarity">
    <text evidence="2">Belongs to the binding-protein-dependent transport system permease family. HisMQ subfamily.</text>
</comment>
<feature type="transmembrane region" description="Helical" evidence="8">
    <location>
        <begin position="84"/>
        <end position="102"/>
    </location>
</feature>
<dbReference type="Pfam" id="PF00528">
    <property type="entry name" value="BPD_transp_1"/>
    <property type="match status" value="1"/>
</dbReference>
<dbReference type="Gene3D" id="1.10.3720.10">
    <property type="entry name" value="MetI-like"/>
    <property type="match status" value="1"/>
</dbReference>
<organism evidence="10 11">
    <name type="scientific">Hansschlegelia quercus</name>
    <dbReference type="NCBI Taxonomy" id="2528245"/>
    <lineage>
        <taxon>Bacteria</taxon>
        <taxon>Pseudomonadati</taxon>
        <taxon>Pseudomonadota</taxon>
        <taxon>Alphaproteobacteria</taxon>
        <taxon>Hyphomicrobiales</taxon>
        <taxon>Methylopilaceae</taxon>
        <taxon>Hansschlegelia</taxon>
    </lineage>
</organism>
<dbReference type="OrthoDB" id="9771188at2"/>
<dbReference type="AlphaFoldDB" id="A0A4Q9GSN2"/>
<keyword evidence="7 8" id="KW-0472">Membrane</keyword>
<feature type="transmembrane region" description="Helical" evidence="8">
    <location>
        <begin position="142"/>
        <end position="166"/>
    </location>
</feature>
<dbReference type="CDD" id="cd06261">
    <property type="entry name" value="TM_PBP2"/>
    <property type="match status" value="1"/>
</dbReference>
<evidence type="ECO:0000313" key="11">
    <source>
        <dbReference type="Proteomes" id="UP000291613"/>
    </source>
</evidence>
<keyword evidence="11" id="KW-1185">Reference proteome</keyword>
<dbReference type="SUPFAM" id="SSF161098">
    <property type="entry name" value="MetI-like"/>
    <property type="match status" value="1"/>
</dbReference>
<dbReference type="PANTHER" id="PTHR30614">
    <property type="entry name" value="MEMBRANE COMPONENT OF AMINO ACID ABC TRANSPORTER"/>
    <property type="match status" value="1"/>
</dbReference>
<dbReference type="EMBL" id="SIUB01000001">
    <property type="protein sequence ID" value="TBN55210.1"/>
    <property type="molecule type" value="Genomic_DNA"/>
</dbReference>
<reference evidence="10 11" key="1">
    <citation type="submission" date="2019-02" db="EMBL/GenBank/DDBJ databases">
        <title>Hansschlegelia quercus sp. nov., a novel methylotrophic bacterium from buds of oak (Quercus robur L.).</title>
        <authorList>
            <person name="Agafonova N.V."/>
            <person name="Kaparullina E.N."/>
            <person name="Grouzdev D.S."/>
            <person name="Doronina N.V."/>
        </authorList>
    </citation>
    <scope>NUCLEOTIDE SEQUENCE [LARGE SCALE GENOMIC DNA]</scope>
    <source>
        <strain evidence="10 11">Dub</strain>
    </source>
</reference>
<evidence type="ECO:0000256" key="4">
    <source>
        <dbReference type="ARBA" id="ARBA00022475"/>
    </source>
</evidence>
<evidence type="ECO:0000256" key="8">
    <source>
        <dbReference type="RuleBase" id="RU363032"/>
    </source>
</evidence>
<keyword evidence="6 8" id="KW-1133">Transmembrane helix</keyword>
<name>A0A4Q9GSN2_9HYPH</name>
<keyword evidence="5 8" id="KW-0812">Transmembrane</keyword>
<evidence type="ECO:0000256" key="6">
    <source>
        <dbReference type="ARBA" id="ARBA00022989"/>
    </source>
</evidence>
<feature type="transmembrane region" description="Helical" evidence="8">
    <location>
        <begin position="274"/>
        <end position="298"/>
    </location>
</feature>
<evidence type="ECO:0000256" key="7">
    <source>
        <dbReference type="ARBA" id="ARBA00023136"/>
    </source>
</evidence>
<evidence type="ECO:0000256" key="2">
    <source>
        <dbReference type="ARBA" id="ARBA00010072"/>
    </source>
</evidence>
<feature type="transmembrane region" description="Helical" evidence="8">
    <location>
        <begin position="12"/>
        <end position="35"/>
    </location>
</feature>
<evidence type="ECO:0000259" key="9">
    <source>
        <dbReference type="PROSITE" id="PS50928"/>
    </source>
</evidence>
<keyword evidence="4" id="KW-1003">Cell membrane</keyword>
<evidence type="ECO:0000256" key="5">
    <source>
        <dbReference type="ARBA" id="ARBA00022692"/>
    </source>
</evidence>
<evidence type="ECO:0000313" key="10">
    <source>
        <dbReference type="EMBL" id="TBN55210.1"/>
    </source>
</evidence>
<dbReference type="PROSITE" id="PS50928">
    <property type="entry name" value="ABC_TM1"/>
    <property type="match status" value="1"/>
</dbReference>
<comment type="caution">
    <text evidence="10">The sequence shown here is derived from an EMBL/GenBank/DDBJ whole genome shotgun (WGS) entry which is preliminary data.</text>
</comment>
<dbReference type="NCBIfam" id="TIGR01726">
    <property type="entry name" value="HEQRo_perm_3TM"/>
    <property type="match status" value="1"/>
</dbReference>
<protein>
    <submittedName>
        <fullName evidence="10">Amino acid ABC transporter permease</fullName>
    </submittedName>
</protein>
<dbReference type="Proteomes" id="UP000291613">
    <property type="component" value="Unassembled WGS sequence"/>
</dbReference>
<feature type="transmembrane region" description="Helical" evidence="8">
    <location>
        <begin position="187"/>
        <end position="205"/>
    </location>
</feature>
<dbReference type="InterPro" id="IPR000515">
    <property type="entry name" value="MetI-like"/>
</dbReference>
<accession>A0A4Q9GSN2</accession>
<dbReference type="InterPro" id="IPR043429">
    <property type="entry name" value="ArtM/GltK/GlnP/TcyL/YhdX-like"/>
</dbReference>
<feature type="domain" description="ABC transmembrane type-1" evidence="9">
    <location>
        <begin position="142"/>
        <end position="336"/>
    </location>
</feature>
<comment type="subcellular location">
    <subcellularLocation>
        <location evidence="1">Cell inner membrane</location>
        <topology evidence="1">Multi-pass membrane protein</topology>
    </subcellularLocation>
    <subcellularLocation>
        <location evidence="8">Cell membrane</location>
        <topology evidence="8">Multi-pass membrane protein</topology>
    </subcellularLocation>
</comment>
<dbReference type="InterPro" id="IPR010065">
    <property type="entry name" value="AA_ABC_transptr_permease_3TM"/>
</dbReference>
<sequence length="351" mass="37593">MSEDGLIRRLWAGLFGGWANAALTSALLVGAWFALEPIIRWALIDATWTGDAKACAEQDGACWAFVGAKLRFILFAFYPFDEHWRAAAALALLLTLLVLLATPRFWSAWLAPLSLVLLAGACVLLGGWPGATDVPSSQWGGLPLSLLVTIASLSLGFPIGLALALGRRSDLPVPRWLCAAYIELVRGTPLIAVLYLAMLAMPLALPPGIELDKLVRGLIAMALFFAAYFAEIIRAGLQGLPDSQTEAALALGFSRIGALRHVVLPQALRAVMPALVTLAIGVLQSTTLLAAIGIFDLLNASRAAANDPAWLGFYDEAYAFAALIYFALCFGASRYGVWLEKRLNRASEGVR</sequence>
<evidence type="ECO:0000256" key="1">
    <source>
        <dbReference type="ARBA" id="ARBA00004429"/>
    </source>
</evidence>
<feature type="transmembrane region" description="Helical" evidence="8">
    <location>
        <begin position="217"/>
        <end position="237"/>
    </location>
</feature>
<proteinExistence type="inferred from homology"/>
<dbReference type="GO" id="GO:0043190">
    <property type="term" value="C:ATP-binding cassette (ABC) transporter complex"/>
    <property type="evidence" value="ECO:0007669"/>
    <property type="project" value="InterPro"/>
</dbReference>
<evidence type="ECO:0000256" key="3">
    <source>
        <dbReference type="ARBA" id="ARBA00022448"/>
    </source>
</evidence>
<feature type="transmembrane region" description="Helical" evidence="8">
    <location>
        <begin position="109"/>
        <end position="130"/>
    </location>
</feature>
<feature type="transmembrane region" description="Helical" evidence="8">
    <location>
        <begin position="318"/>
        <end position="337"/>
    </location>
</feature>
<gene>
    <name evidence="10" type="ORF">EYR15_03500</name>
</gene>
<dbReference type="PANTHER" id="PTHR30614:SF41">
    <property type="entry name" value="INNER MEMBRANE AMINO-ACID ABC TRANSPORTER PERMEASE PROTEIN YHDY"/>
    <property type="match status" value="1"/>
</dbReference>
<dbReference type="GO" id="GO:0006865">
    <property type="term" value="P:amino acid transport"/>
    <property type="evidence" value="ECO:0007669"/>
    <property type="project" value="TreeGrafter"/>
</dbReference>
<dbReference type="GO" id="GO:0022857">
    <property type="term" value="F:transmembrane transporter activity"/>
    <property type="evidence" value="ECO:0007669"/>
    <property type="project" value="InterPro"/>
</dbReference>
<keyword evidence="3 8" id="KW-0813">Transport</keyword>
<dbReference type="RefSeq" id="WP_131001461.1">
    <property type="nucleotide sequence ID" value="NZ_JBHSZR010000002.1"/>
</dbReference>